<gene>
    <name evidence="1" type="ordered locus">Fleli_2199</name>
</gene>
<dbReference type="PATRIC" id="fig|880071.3.peg.2188"/>
<accession>I4AKU3</accession>
<protein>
    <submittedName>
        <fullName evidence="1">Uncharacterized protein</fullName>
    </submittedName>
</protein>
<evidence type="ECO:0000313" key="2">
    <source>
        <dbReference type="Proteomes" id="UP000006054"/>
    </source>
</evidence>
<name>I4AKU3_BERLS</name>
<dbReference type="STRING" id="880071.Fleli_2199"/>
<dbReference type="KEGG" id="fli:Fleli_2199"/>
<organism evidence="1 2">
    <name type="scientific">Bernardetia litoralis (strain ATCC 23117 / DSM 6794 / NBRC 15988 / NCIMB 1366 / Fx l1 / Sio-4)</name>
    <name type="common">Flexibacter litoralis</name>
    <dbReference type="NCBI Taxonomy" id="880071"/>
    <lineage>
        <taxon>Bacteria</taxon>
        <taxon>Pseudomonadati</taxon>
        <taxon>Bacteroidota</taxon>
        <taxon>Cytophagia</taxon>
        <taxon>Cytophagales</taxon>
        <taxon>Bernardetiaceae</taxon>
        <taxon>Bernardetia</taxon>
    </lineage>
</organism>
<evidence type="ECO:0000313" key="1">
    <source>
        <dbReference type="EMBL" id="AFM04578.1"/>
    </source>
</evidence>
<dbReference type="Proteomes" id="UP000006054">
    <property type="component" value="Chromosome"/>
</dbReference>
<proteinExistence type="predicted"/>
<dbReference type="HOGENOM" id="CLU_115785_0_0_10"/>
<dbReference type="OrthoDB" id="1432119at2"/>
<dbReference type="EMBL" id="CP003345">
    <property type="protein sequence ID" value="AFM04578.1"/>
    <property type="molecule type" value="Genomic_DNA"/>
</dbReference>
<dbReference type="AlphaFoldDB" id="I4AKU3"/>
<dbReference type="eggNOG" id="ENOG502ZD9S">
    <property type="taxonomic scope" value="Bacteria"/>
</dbReference>
<sequence length="192" mass="22549">MAKIPKELKEAICELPQKEKDRILLRLIAKDEILTAQLEHRLFGDENETRALAEEIKEEIDTMANFNHQRPDWLMMAMRTENGAITRHVRITKDKKGEIELTLYLLSQTFKKQKKNLTKYAYRADKFGGYVCKRTDFALKKIIKLHPDLQFDYKNEVEFILTFLHTSLATKQDAALQNIPTDWEGFVEKYGK</sequence>
<keyword evidence="2" id="KW-1185">Reference proteome</keyword>
<dbReference type="RefSeq" id="WP_014798025.1">
    <property type="nucleotide sequence ID" value="NC_018018.1"/>
</dbReference>
<reference evidence="2" key="1">
    <citation type="submission" date="2012-06" db="EMBL/GenBank/DDBJ databases">
        <title>The complete genome of Flexibacter litoralis DSM 6794.</title>
        <authorList>
            <person name="Lucas S."/>
            <person name="Copeland A."/>
            <person name="Lapidus A."/>
            <person name="Glavina del Rio T."/>
            <person name="Dalin E."/>
            <person name="Tice H."/>
            <person name="Bruce D."/>
            <person name="Goodwin L."/>
            <person name="Pitluck S."/>
            <person name="Peters L."/>
            <person name="Ovchinnikova G."/>
            <person name="Lu M."/>
            <person name="Kyrpides N."/>
            <person name="Mavromatis K."/>
            <person name="Ivanova N."/>
            <person name="Brettin T."/>
            <person name="Detter J.C."/>
            <person name="Han C."/>
            <person name="Larimer F."/>
            <person name="Land M."/>
            <person name="Hauser L."/>
            <person name="Markowitz V."/>
            <person name="Cheng J.-F."/>
            <person name="Hugenholtz P."/>
            <person name="Woyke T."/>
            <person name="Wu D."/>
            <person name="Spring S."/>
            <person name="Lang E."/>
            <person name="Kopitz M."/>
            <person name="Brambilla E."/>
            <person name="Klenk H.-P."/>
            <person name="Eisen J.A."/>
        </authorList>
    </citation>
    <scope>NUCLEOTIDE SEQUENCE [LARGE SCALE GENOMIC DNA]</scope>
    <source>
        <strain evidence="2">ATCC 23117 / DSM 6794 / NBRC 15988 / NCIMB 1366 / Sio-4</strain>
    </source>
</reference>